<dbReference type="SUPFAM" id="SSF49503">
    <property type="entry name" value="Cupredoxins"/>
    <property type="match status" value="1"/>
</dbReference>
<dbReference type="InterPro" id="IPR028096">
    <property type="entry name" value="EfeO_Cupredoxin"/>
</dbReference>
<keyword evidence="4" id="KW-1185">Reference proteome</keyword>
<dbReference type="Gene3D" id="2.60.40.420">
    <property type="entry name" value="Cupredoxins - blue copper proteins"/>
    <property type="match status" value="1"/>
</dbReference>
<dbReference type="KEGG" id="ntr:B0W44_07990"/>
<dbReference type="Proteomes" id="UP000188603">
    <property type="component" value="Chromosome"/>
</dbReference>
<dbReference type="STRING" id="1471761.B0W44_07990"/>
<keyword evidence="1" id="KW-0732">Signal</keyword>
<evidence type="ECO:0000259" key="2">
    <source>
        <dbReference type="Pfam" id="PF13473"/>
    </source>
</evidence>
<feature type="domain" description="EfeO-type cupredoxin-like" evidence="2">
    <location>
        <begin position="39"/>
        <end position="126"/>
    </location>
</feature>
<gene>
    <name evidence="3" type="ORF">B0W44_07990</name>
</gene>
<evidence type="ECO:0000313" key="4">
    <source>
        <dbReference type="Proteomes" id="UP000188603"/>
    </source>
</evidence>
<dbReference type="RefSeq" id="WP_077719606.1">
    <property type="nucleotide sequence ID" value="NZ_CP019699.1"/>
</dbReference>
<evidence type="ECO:0000313" key="3">
    <source>
        <dbReference type="EMBL" id="AQS55741.1"/>
    </source>
</evidence>
<protein>
    <recommendedName>
        <fullName evidence="2">EfeO-type cupredoxin-like domain-containing protein</fullName>
    </recommendedName>
</protein>
<feature type="signal peptide" evidence="1">
    <location>
        <begin position="1"/>
        <end position="26"/>
    </location>
</feature>
<evidence type="ECO:0000256" key="1">
    <source>
        <dbReference type="SAM" id="SignalP"/>
    </source>
</evidence>
<dbReference type="PROSITE" id="PS51257">
    <property type="entry name" value="PROKAR_LIPOPROTEIN"/>
    <property type="match status" value="1"/>
</dbReference>
<dbReference type="Pfam" id="PF13473">
    <property type="entry name" value="Cupredoxin_1"/>
    <property type="match status" value="1"/>
</dbReference>
<dbReference type="AlphaFoldDB" id="A0A1U9K6T5"/>
<sequence length="127" mass="13225">MQKKWMVLFFLAVSLTLLLSACGAGSGENETDSVASDSSSGAGGDTLEISATNWSFNQETFEVPAGETTISFTSKEGVHGISIPDLGVDLTDGESATVDLEPGEYPFSCNIACGQGHADMQAKIVVK</sequence>
<dbReference type="OrthoDB" id="279535at2"/>
<name>A0A1U9K6T5_9BACL</name>
<feature type="chain" id="PRO_5012323925" description="EfeO-type cupredoxin-like domain-containing protein" evidence="1">
    <location>
        <begin position="27"/>
        <end position="127"/>
    </location>
</feature>
<organism evidence="3 4">
    <name type="scientific">Novibacillus thermophilus</name>
    <dbReference type="NCBI Taxonomy" id="1471761"/>
    <lineage>
        <taxon>Bacteria</taxon>
        <taxon>Bacillati</taxon>
        <taxon>Bacillota</taxon>
        <taxon>Bacilli</taxon>
        <taxon>Bacillales</taxon>
        <taxon>Thermoactinomycetaceae</taxon>
        <taxon>Novibacillus</taxon>
    </lineage>
</organism>
<dbReference type="InterPro" id="IPR008972">
    <property type="entry name" value="Cupredoxin"/>
</dbReference>
<reference evidence="3 4" key="1">
    <citation type="journal article" date="2015" name="Int. J. Syst. Evol. Microbiol.">
        <title>Novibacillus thermophilus gen. nov., sp. nov., a Gram-staining-negative and moderately thermophilic member of the family Thermoactinomycetaceae.</title>
        <authorList>
            <person name="Yang G."/>
            <person name="Chen J."/>
            <person name="Zhou S."/>
        </authorList>
    </citation>
    <scope>NUCLEOTIDE SEQUENCE [LARGE SCALE GENOMIC DNA]</scope>
    <source>
        <strain evidence="3 4">SG-1</strain>
    </source>
</reference>
<dbReference type="EMBL" id="CP019699">
    <property type="protein sequence ID" value="AQS55741.1"/>
    <property type="molecule type" value="Genomic_DNA"/>
</dbReference>
<accession>A0A1U9K6T5</accession>
<proteinExistence type="predicted"/>